<accession>Q0FZ36</accession>
<evidence type="ECO:0000313" key="2">
    <source>
        <dbReference type="EMBL" id="EAU40122.1"/>
    </source>
</evidence>
<evidence type="ECO:0000256" key="1">
    <source>
        <dbReference type="SAM" id="Phobius"/>
    </source>
</evidence>
<organism evidence="2 3">
    <name type="scientific">Fulvimarina pelagi HTCC2506</name>
    <dbReference type="NCBI Taxonomy" id="314231"/>
    <lineage>
        <taxon>Bacteria</taxon>
        <taxon>Pseudomonadati</taxon>
        <taxon>Pseudomonadota</taxon>
        <taxon>Alphaproteobacteria</taxon>
        <taxon>Hyphomicrobiales</taxon>
        <taxon>Aurantimonadaceae</taxon>
        <taxon>Fulvimarina</taxon>
    </lineage>
</organism>
<dbReference type="RefSeq" id="WP_007067378.1">
    <property type="nucleotide sequence ID" value="NZ_DS022272.1"/>
</dbReference>
<feature type="transmembrane region" description="Helical" evidence="1">
    <location>
        <begin position="39"/>
        <end position="59"/>
    </location>
</feature>
<dbReference type="AlphaFoldDB" id="Q0FZ36"/>
<dbReference type="STRING" id="217511.GCA_001463845_00984"/>
<dbReference type="eggNOG" id="ENOG5033CUS">
    <property type="taxonomic scope" value="Bacteria"/>
</dbReference>
<comment type="caution">
    <text evidence="2">The sequence shown here is derived from an EMBL/GenBank/DDBJ whole genome shotgun (WGS) entry which is preliminary data.</text>
</comment>
<keyword evidence="3" id="KW-1185">Reference proteome</keyword>
<protein>
    <recommendedName>
        <fullName evidence="4">Holin</fullName>
    </recommendedName>
</protein>
<keyword evidence="1" id="KW-0812">Transmembrane</keyword>
<keyword evidence="1" id="KW-1133">Transmembrane helix</keyword>
<evidence type="ECO:0000313" key="3">
    <source>
        <dbReference type="Proteomes" id="UP000004310"/>
    </source>
</evidence>
<feature type="transmembrane region" description="Helical" evidence="1">
    <location>
        <begin position="12"/>
        <end position="33"/>
    </location>
</feature>
<dbReference type="Proteomes" id="UP000004310">
    <property type="component" value="Unassembled WGS sequence"/>
</dbReference>
<name>Q0FZ36_9HYPH</name>
<keyword evidence="1" id="KW-0472">Membrane</keyword>
<evidence type="ECO:0008006" key="4">
    <source>
        <dbReference type="Google" id="ProtNLM"/>
    </source>
</evidence>
<dbReference type="EMBL" id="AATP01000009">
    <property type="protein sequence ID" value="EAU40122.1"/>
    <property type="molecule type" value="Genomic_DNA"/>
</dbReference>
<proteinExistence type="predicted"/>
<gene>
    <name evidence="2" type="ORF">FP2506_11217</name>
</gene>
<sequence>MQNEKKWYESRTVWGGLVALAAAMAGLAGLQIPGPAQEALTTAILDTATAIGALVAIYGRLAAEKTLR</sequence>
<reference evidence="2 3" key="1">
    <citation type="journal article" date="2010" name="J. Bacteriol.">
        <title>Genome sequence of Fulvimarina pelagi HTCC2506T, a Mn(II)-oxidizing alphaproteobacterium possessing an aerobic anoxygenic photosynthetic gene cluster and Xanthorhodopsin.</title>
        <authorList>
            <person name="Kang I."/>
            <person name="Oh H.M."/>
            <person name="Lim S.I."/>
            <person name="Ferriera S."/>
            <person name="Giovannoni S.J."/>
            <person name="Cho J.C."/>
        </authorList>
    </citation>
    <scope>NUCLEOTIDE SEQUENCE [LARGE SCALE GENOMIC DNA]</scope>
    <source>
        <strain evidence="2 3">HTCC2506</strain>
    </source>
</reference>
<dbReference type="HOGENOM" id="CLU_186990_0_0_5"/>